<dbReference type="AlphaFoldDB" id="A0A5C7GWC6"/>
<keyword evidence="2" id="KW-1185">Reference proteome</keyword>
<protein>
    <submittedName>
        <fullName evidence="1">Uncharacterized protein</fullName>
    </submittedName>
</protein>
<gene>
    <name evidence="1" type="ORF">EZV62_027680</name>
</gene>
<organism evidence="1 2">
    <name type="scientific">Acer yangbiense</name>
    <dbReference type="NCBI Taxonomy" id="1000413"/>
    <lineage>
        <taxon>Eukaryota</taxon>
        <taxon>Viridiplantae</taxon>
        <taxon>Streptophyta</taxon>
        <taxon>Embryophyta</taxon>
        <taxon>Tracheophyta</taxon>
        <taxon>Spermatophyta</taxon>
        <taxon>Magnoliopsida</taxon>
        <taxon>eudicotyledons</taxon>
        <taxon>Gunneridae</taxon>
        <taxon>Pentapetalae</taxon>
        <taxon>rosids</taxon>
        <taxon>malvids</taxon>
        <taxon>Sapindales</taxon>
        <taxon>Sapindaceae</taxon>
        <taxon>Hippocastanoideae</taxon>
        <taxon>Acereae</taxon>
        <taxon>Acer</taxon>
    </lineage>
</organism>
<dbReference type="Proteomes" id="UP000323000">
    <property type="component" value="Chromosome 13"/>
</dbReference>
<accession>A0A5C7GWC6</accession>
<dbReference type="OrthoDB" id="1919613at2759"/>
<comment type="caution">
    <text evidence="1">The sequence shown here is derived from an EMBL/GenBank/DDBJ whole genome shotgun (WGS) entry which is preliminary data.</text>
</comment>
<sequence length="155" mass="18005">MEDQLVYTPEKLAKDYNTASETVDEILMLRDALTNRKLKLTERAEMYRLLKENPEIYTIEWLAKDFNIARVTAHLALFTEHARENISQFKSSTSDGQEIPGLPFTRFMKDTWAEWSANSNASDKGREELIKKYKKLLPPDASDEEVYKLSLSRLV</sequence>
<evidence type="ECO:0000313" key="2">
    <source>
        <dbReference type="Proteomes" id="UP000323000"/>
    </source>
</evidence>
<name>A0A5C7GWC6_9ROSI</name>
<proteinExistence type="predicted"/>
<dbReference type="EMBL" id="VAHF01000013">
    <property type="protein sequence ID" value="TXG48386.1"/>
    <property type="molecule type" value="Genomic_DNA"/>
</dbReference>
<reference evidence="2" key="1">
    <citation type="journal article" date="2019" name="Gigascience">
        <title>De novo genome assembly of the endangered Acer yangbiense, a plant species with extremely small populations endemic to Yunnan Province, China.</title>
        <authorList>
            <person name="Yang J."/>
            <person name="Wariss H.M."/>
            <person name="Tao L."/>
            <person name="Zhang R."/>
            <person name="Yun Q."/>
            <person name="Hollingsworth P."/>
            <person name="Dao Z."/>
            <person name="Luo G."/>
            <person name="Guo H."/>
            <person name="Ma Y."/>
            <person name="Sun W."/>
        </authorList>
    </citation>
    <scope>NUCLEOTIDE SEQUENCE [LARGE SCALE GENOMIC DNA]</scope>
    <source>
        <strain evidence="2">cv. Malutang</strain>
    </source>
</reference>
<evidence type="ECO:0000313" key="1">
    <source>
        <dbReference type="EMBL" id="TXG48386.1"/>
    </source>
</evidence>